<sequence length="104" mass="11732">MDSKGDDSSKSNPEIHFSKFVQSHKLLLDEFLQLLEKTKASLDDAHSIALQISNSTESFKVYVSDSDVEDNVHQCPRPNRLAAGTSFSKVKAPQWLRRSPSWVK</sequence>
<comment type="caution">
    <text evidence="1">The sequence shown here is derived from an EMBL/GenBank/DDBJ whole genome shotgun (WGS) entry which is preliminary data.</text>
</comment>
<keyword evidence="2" id="KW-1185">Reference proteome</keyword>
<keyword evidence="1" id="KW-0675">Receptor</keyword>
<dbReference type="Proteomes" id="UP000325081">
    <property type="component" value="Unassembled WGS sequence"/>
</dbReference>
<proteinExistence type="predicted"/>
<dbReference type="AlphaFoldDB" id="A0A5A7NWT6"/>
<protein>
    <submittedName>
        <fullName evidence="1">Ephrin type-A receptor 3</fullName>
    </submittedName>
</protein>
<evidence type="ECO:0000313" key="2">
    <source>
        <dbReference type="Proteomes" id="UP000325081"/>
    </source>
</evidence>
<gene>
    <name evidence="1" type="ORF">STAS_00528</name>
</gene>
<accession>A0A5A7NWT6</accession>
<name>A0A5A7NWT6_STRAF</name>
<reference evidence="2" key="1">
    <citation type="journal article" date="2019" name="Curr. Biol.">
        <title>Genome Sequence of Striga asiatica Provides Insight into the Evolution of Plant Parasitism.</title>
        <authorList>
            <person name="Yoshida S."/>
            <person name="Kim S."/>
            <person name="Wafula E.K."/>
            <person name="Tanskanen J."/>
            <person name="Kim Y.M."/>
            <person name="Honaas L."/>
            <person name="Yang Z."/>
            <person name="Spallek T."/>
            <person name="Conn C.E."/>
            <person name="Ichihashi Y."/>
            <person name="Cheong K."/>
            <person name="Cui S."/>
            <person name="Der J.P."/>
            <person name="Gundlach H."/>
            <person name="Jiao Y."/>
            <person name="Hori C."/>
            <person name="Ishida J.K."/>
            <person name="Kasahara H."/>
            <person name="Kiba T."/>
            <person name="Kim M.S."/>
            <person name="Koo N."/>
            <person name="Laohavisit A."/>
            <person name="Lee Y.H."/>
            <person name="Lumba S."/>
            <person name="McCourt P."/>
            <person name="Mortimer J.C."/>
            <person name="Mutuku J.M."/>
            <person name="Nomura T."/>
            <person name="Sasaki-Sekimoto Y."/>
            <person name="Seto Y."/>
            <person name="Wang Y."/>
            <person name="Wakatake T."/>
            <person name="Sakakibara H."/>
            <person name="Demura T."/>
            <person name="Yamaguchi S."/>
            <person name="Yoneyama K."/>
            <person name="Manabe R.I."/>
            <person name="Nelson D.C."/>
            <person name="Schulman A.H."/>
            <person name="Timko M.P."/>
            <person name="dePamphilis C.W."/>
            <person name="Choi D."/>
            <person name="Shirasu K."/>
        </authorList>
    </citation>
    <scope>NUCLEOTIDE SEQUENCE [LARGE SCALE GENOMIC DNA]</scope>
    <source>
        <strain evidence="2">cv. UVA1</strain>
    </source>
</reference>
<evidence type="ECO:0000313" key="1">
    <source>
        <dbReference type="EMBL" id="GER24985.1"/>
    </source>
</evidence>
<organism evidence="1 2">
    <name type="scientific">Striga asiatica</name>
    <name type="common">Asiatic witchweed</name>
    <name type="synonym">Buchnera asiatica</name>
    <dbReference type="NCBI Taxonomy" id="4170"/>
    <lineage>
        <taxon>Eukaryota</taxon>
        <taxon>Viridiplantae</taxon>
        <taxon>Streptophyta</taxon>
        <taxon>Embryophyta</taxon>
        <taxon>Tracheophyta</taxon>
        <taxon>Spermatophyta</taxon>
        <taxon>Magnoliopsida</taxon>
        <taxon>eudicotyledons</taxon>
        <taxon>Gunneridae</taxon>
        <taxon>Pentapetalae</taxon>
        <taxon>asterids</taxon>
        <taxon>lamiids</taxon>
        <taxon>Lamiales</taxon>
        <taxon>Orobanchaceae</taxon>
        <taxon>Buchnereae</taxon>
        <taxon>Striga</taxon>
    </lineage>
</organism>
<dbReference type="EMBL" id="BKCP01000001">
    <property type="protein sequence ID" value="GER24985.1"/>
    <property type="molecule type" value="Genomic_DNA"/>
</dbReference>